<evidence type="ECO:0000313" key="2">
    <source>
        <dbReference type="Proteomes" id="UP000642468"/>
    </source>
</evidence>
<gene>
    <name evidence="1" type="ORF">IC231_19695</name>
</gene>
<dbReference type="RefSeq" id="WP_190786183.1">
    <property type="nucleotide sequence ID" value="NZ_JACWZZ010000007.1"/>
</dbReference>
<organism evidence="1 2">
    <name type="scientific">Hymenobacter duratus</name>
    <dbReference type="NCBI Taxonomy" id="2771356"/>
    <lineage>
        <taxon>Bacteria</taxon>
        <taxon>Pseudomonadati</taxon>
        <taxon>Bacteroidota</taxon>
        <taxon>Cytophagia</taxon>
        <taxon>Cytophagales</taxon>
        <taxon>Hymenobacteraceae</taxon>
        <taxon>Hymenobacter</taxon>
    </lineage>
</organism>
<evidence type="ECO:0000313" key="1">
    <source>
        <dbReference type="EMBL" id="MBD2717276.1"/>
    </source>
</evidence>
<keyword evidence="2" id="KW-1185">Reference proteome</keyword>
<accession>A0ABR8JK81</accession>
<reference evidence="1 2" key="1">
    <citation type="submission" date="2020-09" db="EMBL/GenBank/DDBJ databases">
        <authorList>
            <person name="Kim M.K."/>
        </authorList>
    </citation>
    <scope>NUCLEOTIDE SEQUENCE [LARGE SCALE GENOMIC DNA]</scope>
    <source>
        <strain evidence="1 2">BT646</strain>
    </source>
</reference>
<dbReference type="EMBL" id="JACWZZ010000007">
    <property type="protein sequence ID" value="MBD2717276.1"/>
    <property type="molecule type" value="Genomic_DNA"/>
</dbReference>
<comment type="caution">
    <text evidence="1">The sequence shown here is derived from an EMBL/GenBank/DDBJ whole genome shotgun (WGS) entry which is preliminary data.</text>
</comment>
<dbReference type="Proteomes" id="UP000642468">
    <property type="component" value="Unassembled WGS sequence"/>
</dbReference>
<evidence type="ECO:0008006" key="3">
    <source>
        <dbReference type="Google" id="ProtNLM"/>
    </source>
</evidence>
<sequence length="72" mass="8137">MLPEDDDIHFQALRNAQTQPQRQQVLAQLHAVDPARYAAAPARVQRLYEGYVAGELCWDDVCALRDAPLHLP</sequence>
<protein>
    <recommendedName>
        <fullName evidence="3">Antitoxin VbhA domain-containing protein</fullName>
    </recommendedName>
</protein>
<name>A0ABR8JK81_9BACT</name>
<proteinExistence type="predicted"/>